<evidence type="ECO:0000313" key="1">
    <source>
        <dbReference type="EMBL" id="KAG6629363.1"/>
    </source>
</evidence>
<comment type="caution">
    <text evidence="1">The sequence shown here is derived from an EMBL/GenBank/DDBJ whole genome shotgun (WGS) entry which is preliminary data.</text>
</comment>
<gene>
    <name evidence="1" type="ORF">CIPAW_14G079800</name>
</gene>
<proteinExistence type="predicted"/>
<name>A0A8T1NKD8_CARIL</name>
<accession>A0A8T1NKD8</accession>
<reference evidence="1" key="1">
    <citation type="submission" date="2020-12" db="EMBL/GenBank/DDBJ databases">
        <title>WGS assembly of Carya illinoinensis cv. Pawnee.</title>
        <authorList>
            <person name="Platts A."/>
            <person name="Shu S."/>
            <person name="Wright S."/>
            <person name="Barry K."/>
            <person name="Edger P."/>
            <person name="Pires J.C."/>
            <person name="Schmutz J."/>
        </authorList>
    </citation>
    <scope>NUCLEOTIDE SEQUENCE</scope>
    <source>
        <tissue evidence="1">Leaf</tissue>
    </source>
</reference>
<organism evidence="1 2">
    <name type="scientific">Carya illinoinensis</name>
    <name type="common">Pecan</name>
    <dbReference type="NCBI Taxonomy" id="32201"/>
    <lineage>
        <taxon>Eukaryota</taxon>
        <taxon>Viridiplantae</taxon>
        <taxon>Streptophyta</taxon>
        <taxon>Embryophyta</taxon>
        <taxon>Tracheophyta</taxon>
        <taxon>Spermatophyta</taxon>
        <taxon>Magnoliopsida</taxon>
        <taxon>eudicotyledons</taxon>
        <taxon>Gunneridae</taxon>
        <taxon>Pentapetalae</taxon>
        <taxon>rosids</taxon>
        <taxon>fabids</taxon>
        <taxon>Fagales</taxon>
        <taxon>Juglandaceae</taxon>
        <taxon>Carya</taxon>
    </lineage>
</organism>
<sequence length="114" mass="13059">MVWRVGNGKSIKVWKDKWLPSPSTSQVQTVPNRIGSEATVSILIDEEKQIWKKELIGDVFNQDEARLICSIPISSRNVEDKRIWGLSNKGVFSVKSAYFPDLGIKKPTVRWRVF</sequence>
<protein>
    <submittedName>
        <fullName evidence="1">Uncharacterized protein</fullName>
    </submittedName>
</protein>
<dbReference type="Proteomes" id="UP000811609">
    <property type="component" value="Chromosome 14"/>
</dbReference>
<keyword evidence="2" id="KW-1185">Reference proteome</keyword>
<evidence type="ECO:0000313" key="2">
    <source>
        <dbReference type="Proteomes" id="UP000811609"/>
    </source>
</evidence>
<dbReference type="AlphaFoldDB" id="A0A8T1NKD8"/>
<dbReference type="EMBL" id="CM031822">
    <property type="protein sequence ID" value="KAG6629363.1"/>
    <property type="molecule type" value="Genomic_DNA"/>
</dbReference>